<feature type="compositionally biased region" description="Basic and acidic residues" evidence="1">
    <location>
        <begin position="13"/>
        <end position="27"/>
    </location>
</feature>
<keyword evidence="3" id="KW-1185">Reference proteome</keyword>
<organism evidence="2 3">
    <name type="scientific">Suillus fuscotomentosus</name>
    <dbReference type="NCBI Taxonomy" id="1912939"/>
    <lineage>
        <taxon>Eukaryota</taxon>
        <taxon>Fungi</taxon>
        <taxon>Dikarya</taxon>
        <taxon>Basidiomycota</taxon>
        <taxon>Agaricomycotina</taxon>
        <taxon>Agaricomycetes</taxon>
        <taxon>Agaricomycetidae</taxon>
        <taxon>Boletales</taxon>
        <taxon>Suillineae</taxon>
        <taxon>Suillaceae</taxon>
        <taxon>Suillus</taxon>
    </lineage>
</organism>
<dbReference type="RefSeq" id="XP_041233629.1">
    <property type="nucleotide sequence ID" value="XM_041376472.1"/>
</dbReference>
<dbReference type="EMBL" id="JABBWK010000002">
    <property type="protein sequence ID" value="KAG1908054.1"/>
    <property type="molecule type" value="Genomic_DNA"/>
</dbReference>
<evidence type="ECO:0000256" key="1">
    <source>
        <dbReference type="SAM" id="MobiDB-lite"/>
    </source>
</evidence>
<comment type="caution">
    <text evidence="2">The sequence shown here is derived from an EMBL/GenBank/DDBJ whole genome shotgun (WGS) entry which is preliminary data.</text>
</comment>
<name>A0AAD4HV80_9AGAM</name>
<gene>
    <name evidence="2" type="ORF">F5891DRAFT_974634</name>
</gene>
<dbReference type="GeneID" id="64670770"/>
<feature type="compositionally biased region" description="Basic and acidic residues" evidence="1">
    <location>
        <begin position="128"/>
        <end position="147"/>
    </location>
</feature>
<dbReference type="Proteomes" id="UP001195769">
    <property type="component" value="Unassembled WGS sequence"/>
</dbReference>
<evidence type="ECO:0000313" key="2">
    <source>
        <dbReference type="EMBL" id="KAG1908054.1"/>
    </source>
</evidence>
<feature type="region of interest" description="Disordered" evidence="1">
    <location>
        <begin position="117"/>
        <end position="147"/>
    </location>
</feature>
<accession>A0AAD4HV80</accession>
<feature type="region of interest" description="Disordered" evidence="1">
    <location>
        <begin position="1"/>
        <end position="80"/>
    </location>
</feature>
<reference evidence="2" key="1">
    <citation type="journal article" date="2020" name="New Phytol.">
        <title>Comparative genomics reveals dynamic genome evolution in host specialist ectomycorrhizal fungi.</title>
        <authorList>
            <person name="Lofgren L.A."/>
            <person name="Nguyen N.H."/>
            <person name="Vilgalys R."/>
            <person name="Ruytinx J."/>
            <person name="Liao H.L."/>
            <person name="Branco S."/>
            <person name="Kuo A."/>
            <person name="LaButti K."/>
            <person name="Lipzen A."/>
            <person name="Andreopoulos W."/>
            <person name="Pangilinan J."/>
            <person name="Riley R."/>
            <person name="Hundley H."/>
            <person name="Na H."/>
            <person name="Barry K."/>
            <person name="Grigoriev I.V."/>
            <person name="Stajich J.E."/>
            <person name="Kennedy P.G."/>
        </authorList>
    </citation>
    <scope>NUCLEOTIDE SEQUENCE</scope>
    <source>
        <strain evidence="2">FC203</strain>
    </source>
</reference>
<sequence length="228" mass="25360">MSKSDAGALSRHPLREPHWIRNGKDCKGNQGQTSIAGGYGSIYAGPTTTRRRTTDYEPGVQDSCSCASARTPTTPDPICPARAPRYTGMMGTVLVQGIARVEKDLLITRRGSVVAEGRETTTTGKMTGRTEHHPASEGRKGQHEGRAEQHHEGCARMCDAVTQHDSSSIIWWIELLTICQWWNGHDCEEIPRQNLYGERLWLSIGEDRLRRCARLPTASRRARTSRPP</sequence>
<protein>
    <submittedName>
        <fullName evidence="2">Uncharacterized protein</fullName>
    </submittedName>
</protein>
<proteinExistence type="predicted"/>
<dbReference type="AlphaFoldDB" id="A0AAD4HV80"/>
<evidence type="ECO:0000313" key="3">
    <source>
        <dbReference type="Proteomes" id="UP001195769"/>
    </source>
</evidence>
<feature type="compositionally biased region" description="Polar residues" evidence="1">
    <location>
        <begin position="62"/>
        <end position="73"/>
    </location>
</feature>